<dbReference type="InterPro" id="IPR050904">
    <property type="entry name" value="Adhesion/Biosynth-related"/>
</dbReference>
<protein>
    <submittedName>
        <fullName evidence="3">Fasciclin domain-containing protein</fullName>
    </submittedName>
</protein>
<dbReference type="InterPro" id="IPR000782">
    <property type="entry name" value="FAS1_domain"/>
</dbReference>
<dbReference type="SMART" id="SM00554">
    <property type="entry name" value="FAS1"/>
    <property type="match status" value="1"/>
</dbReference>
<dbReference type="SUPFAM" id="SSF82153">
    <property type="entry name" value="FAS1 domain"/>
    <property type="match status" value="1"/>
</dbReference>
<dbReference type="Proteomes" id="UP000321479">
    <property type="component" value="Chromosome"/>
</dbReference>
<dbReference type="PROSITE" id="PS50213">
    <property type="entry name" value="FAS1"/>
    <property type="match status" value="1"/>
</dbReference>
<evidence type="ECO:0000313" key="4">
    <source>
        <dbReference type="Proteomes" id="UP000321479"/>
    </source>
</evidence>
<accession>A0A5B8UXW0</accession>
<dbReference type="RefSeq" id="WP_147032503.1">
    <property type="nucleotide sequence ID" value="NZ_CP042436.1"/>
</dbReference>
<dbReference type="EMBL" id="CP042436">
    <property type="protein sequence ID" value="QEC63930.1"/>
    <property type="molecule type" value="Genomic_DNA"/>
</dbReference>
<feature type="signal peptide" evidence="1">
    <location>
        <begin position="1"/>
        <end position="23"/>
    </location>
</feature>
<keyword evidence="4" id="KW-1185">Reference proteome</keyword>
<evidence type="ECO:0000256" key="1">
    <source>
        <dbReference type="SAM" id="SignalP"/>
    </source>
</evidence>
<name>A0A5B8UXW0_9SPHI</name>
<sequence length="172" mass="18033">MKKPVLIITALLTFCLFVKTSFAQTAPPATVVDAAQGSERGGVAAFLIKVANLQDALSAAGPFTVFAPTNDAFAKLSTAKLDSLVSDPTKLATLLKAHTVVGKFAKDDIVKALNASKDRKVEFKTLDGGTLTLSYTGKLILTDDKGNKADVLLYNLQAGNGVVHGLSDVLLK</sequence>
<dbReference type="InterPro" id="IPR036378">
    <property type="entry name" value="FAS1_dom_sf"/>
</dbReference>
<proteinExistence type="predicted"/>
<dbReference type="Pfam" id="PF02469">
    <property type="entry name" value="Fasciclin"/>
    <property type="match status" value="1"/>
</dbReference>
<dbReference type="OrthoDB" id="1144324at2"/>
<dbReference type="KEGG" id="mgin:FRZ54_15550"/>
<evidence type="ECO:0000259" key="2">
    <source>
        <dbReference type="PROSITE" id="PS50213"/>
    </source>
</evidence>
<feature type="domain" description="FAS1" evidence="2">
    <location>
        <begin position="28"/>
        <end position="170"/>
    </location>
</feature>
<organism evidence="3 4">
    <name type="scientific">Mucilaginibacter ginsenosidivorans</name>
    <dbReference type="NCBI Taxonomy" id="398053"/>
    <lineage>
        <taxon>Bacteria</taxon>
        <taxon>Pseudomonadati</taxon>
        <taxon>Bacteroidota</taxon>
        <taxon>Sphingobacteriia</taxon>
        <taxon>Sphingobacteriales</taxon>
        <taxon>Sphingobacteriaceae</taxon>
        <taxon>Mucilaginibacter</taxon>
    </lineage>
</organism>
<dbReference type="PANTHER" id="PTHR10900">
    <property type="entry name" value="PERIOSTIN-RELATED"/>
    <property type="match status" value="1"/>
</dbReference>
<gene>
    <name evidence="3" type="ORF">FRZ54_15550</name>
</gene>
<reference evidence="3 4" key="1">
    <citation type="journal article" date="2017" name="Curr. Microbiol.">
        <title>Mucilaginibacter ginsenosidivorans sp. nov., Isolated from Soil of Ginseng Field.</title>
        <authorList>
            <person name="Kim M.M."/>
            <person name="Siddiqi M.Z."/>
            <person name="Im W.T."/>
        </authorList>
    </citation>
    <scope>NUCLEOTIDE SEQUENCE [LARGE SCALE GENOMIC DNA]</scope>
    <source>
        <strain evidence="3 4">Gsoil 3017</strain>
    </source>
</reference>
<dbReference type="AlphaFoldDB" id="A0A5B8UXW0"/>
<dbReference type="PANTHER" id="PTHR10900:SF77">
    <property type="entry name" value="FI19380P1"/>
    <property type="match status" value="1"/>
</dbReference>
<feature type="chain" id="PRO_5022677047" evidence="1">
    <location>
        <begin position="24"/>
        <end position="172"/>
    </location>
</feature>
<keyword evidence="1" id="KW-0732">Signal</keyword>
<evidence type="ECO:0000313" key="3">
    <source>
        <dbReference type="EMBL" id="QEC63930.1"/>
    </source>
</evidence>
<dbReference type="Gene3D" id="2.30.180.10">
    <property type="entry name" value="FAS1 domain"/>
    <property type="match status" value="1"/>
</dbReference>
<dbReference type="FunFam" id="2.30.180.10:FF:000032">
    <property type="entry name" value="Fasciclin domain-containing protein, putative"/>
    <property type="match status" value="1"/>
</dbReference>